<dbReference type="PRINTS" id="PR00081">
    <property type="entry name" value="GDHRDH"/>
</dbReference>
<dbReference type="OrthoDB" id="2136131at2759"/>
<dbReference type="GO" id="GO:0009062">
    <property type="term" value="P:fatty acid catabolic process"/>
    <property type="evidence" value="ECO:0007669"/>
    <property type="project" value="InterPro"/>
</dbReference>
<dbReference type="GO" id="GO:0005777">
    <property type="term" value="C:peroxisome"/>
    <property type="evidence" value="ECO:0007669"/>
    <property type="project" value="TreeGrafter"/>
</dbReference>
<comment type="caution">
    <text evidence="6">The sequence shown here is derived from an EMBL/GenBank/DDBJ whole genome shotgun (WGS) entry which is preliminary data.</text>
</comment>
<dbReference type="InterPro" id="IPR045017">
    <property type="entry name" value="DECR2-like"/>
</dbReference>
<sequence>MWFFVKNEPRPPAELLWGNRDGLDNSESVPSLNVQRGEHLQISDQFRPLHFISSYILSSNMSLAKNQYMSDVWKDGIFNNKVVFCTGGAGTICSAQVRALIHLGANACIIGRNVEKTESAARDMATIRPGAKVIGIGAVDVRKFDDLKAAAERCVKELGAIDFVIAGAAGNFLASIEQLSVNAFKSVMDIDILGSYNTLKATLPYLMESGKKHKMDSETLQPFPGGTGGRIIFVSATLHYRGMPFQAHVSVAKAGIDSLSNSGLDRLLPSDAKAAYIKSQPLGRVGHVRDIADATVYLFSESGSYVTGQTLVVDGANWRMSGGFATNGNLQYPDFLLSGQEVANVTGKKSKL</sequence>
<dbReference type="PANTHER" id="PTHR43296">
    <property type="entry name" value="PEROXISOMAL 2,4-DIENOYL-COA REDUCTASE"/>
    <property type="match status" value="1"/>
</dbReference>
<organism evidence="6 7">
    <name type="scientific">Penicillium steckii</name>
    <dbReference type="NCBI Taxonomy" id="303698"/>
    <lineage>
        <taxon>Eukaryota</taxon>
        <taxon>Fungi</taxon>
        <taxon>Dikarya</taxon>
        <taxon>Ascomycota</taxon>
        <taxon>Pezizomycotina</taxon>
        <taxon>Eurotiomycetes</taxon>
        <taxon>Eurotiomycetidae</taxon>
        <taxon>Eurotiales</taxon>
        <taxon>Aspergillaceae</taxon>
        <taxon>Penicillium</taxon>
    </lineage>
</organism>
<evidence type="ECO:0000256" key="4">
    <source>
        <dbReference type="ARBA" id="ARBA00048009"/>
    </source>
</evidence>
<comment type="catalytic activity">
    <reaction evidence="4">
        <text>a (2E,4E)-dienoyl-CoA + NADPH + H(+) = a 4,5-saturated-(3E)-enoyl-CoA + NADP(+)</text>
        <dbReference type="Rhea" id="RHEA:45912"/>
        <dbReference type="ChEBI" id="CHEBI:15378"/>
        <dbReference type="ChEBI" id="CHEBI:57783"/>
        <dbReference type="ChEBI" id="CHEBI:58349"/>
        <dbReference type="ChEBI" id="CHEBI:85101"/>
        <dbReference type="ChEBI" id="CHEBI:85493"/>
        <dbReference type="EC" id="1.3.1.124"/>
    </reaction>
</comment>
<dbReference type="Pfam" id="PF13561">
    <property type="entry name" value="adh_short_C2"/>
    <property type="match status" value="1"/>
</dbReference>
<evidence type="ECO:0000256" key="5">
    <source>
        <dbReference type="ARBA" id="ARBA00048340"/>
    </source>
</evidence>
<dbReference type="EC" id="1.3.1.124" evidence="3"/>
<dbReference type="EMBL" id="MLKD01000008">
    <property type="protein sequence ID" value="OQE23580.1"/>
    <property type="molecule type" value="Genomic_DNA"/>
</dbReference>
<evidence type="ECO:0000256" key="1">
    <source>
        <dbReference type="ARBA" id="ARBA00022857"/>
    </source>
</evidence>
<gene>
    <name evidence="6" type="ORF">PENSTE_c008G03201</name>
</gene>
<dbReference type="Proteomes" id="UP000191285">
    <property type="component" value="Unassembled WGS sequence"/>
</dbReference>
<evidence type="ECO:0000256" key="2">
    <source>
        <dbReference type="ARBA" id="ARBA00023002"/>
    </source>
</evidence>
<proteinExistence type="predicted"/>
<dbReference type="SUPFAM" id="SSF51735">
    <property type="entry name" value="NAD(P)-binding Rossmann-fold domains"/>
    <property type="match status" value="1"/>
</dbReference>
<reference evidence="7" key="1">
    <citation type="journal article" date="2017" name="Nat. Microbiol.">
        <title>Global analysis of biosynthetic gene clusters reveals vast potential of secondary metabolite production in Penicillium species.</title>
        <authorList>
            <person name="Nielsen J.C."/>
            <person name="Grijseels S."/>
            <person name="Prigent S."/>
            <person name="Ji B."/>
            <person name="Dainat J."/>
            <person name="Nielsen K.F."/>
            <person name="Frisvad J.C."/>
            <person name="Workman M."/>
            <person name="Nielsen J."/>
        </authorList>
    </citation>
    <scope>NUCLEOTIDE SEQUENCE [LARGE SCALE GENOMIC DNA]</scope>
    <source>
        <strain evidence="7">IBT 24891</strain>
    </source>
</reference>
<keyword evidence="1" id="KW-0521">NADP</keyword>
<dbReference type="Pfam" id="PF00106">
    <property type="entry name" value="adh_short"/>
    <property type="match status" value="1"/>
</dbReference>
<evidence type="ECO:0000256" key="3">
    <source>
        <dbReference type="ARBA" id="ARBA00026117"/>
    </source>
</evidence>
<name>A0A1V6TC98_9EURO</name>
<dbReference type="STRING" id="303698.A0A1V6TC98"/>
<evidence type="ECO:0000313" key="7">
    <source>
        <dbReference type="Proteomes" id="UP000191285"/>
    </source>
</evidence>
<protein>
    <recommendedName>
        <fullName evidence="3">2,4-dienoyl-CoA reductase [(3E)-enoyl-CoA-producing]</fullName>
        <ecNumber evidence="3">1.3.1.124</ecNumber>
    </recommendedName>
</protein>
<dbReference type="InterPro" id="IPR036291">
    <property type="entry name" value="NAD(P)-bd_dom_sf"/>
</dbReference>
<dbReference type="GO" id="GO:0008670">
    <property type="term" value="F:2,4-dienoyl-CoA reductase (NADPH) activity"/>
    <property type="evidence" value="ECO:0007669"/>
    <property type="project" value="InterPro"/>
</dbReference>
<dbReference type="InterPro" id="IPR002347">
    <property type="entry name" value="SDR_fam"/>
</dbReference>
<evidence type="ECO:0000313" key="6">
    <source>
        <dbReference type="EMBL" id="OQE23580.1"/>
    </source>
</evidence>
<dbReference type="AlphaFoldDB" id="A0A1V6TC98"/>
<dbReference type="Gene3D" id="3.40.50.720">
    <property type="entry name" value="NAD(P)-binding Rossmann-like Domain"/>
    <property type="match status" value="1"/>
</dbReference>
<keyword evidence="7" id="KW-1185">Reference proteome</keyword>
<keyword evidence="2" id="KW-0560">Oxidoreductase</keyword>
<dbReference type="PANTHER" id="PTHR43296:SF2">
    <property type="entry name" value="PEROXISOMAL 2,4-DIENOYL-COA REDUCTASE [(3E)-ENOYL-COA-PRODUCING]"/>
    <property type="match status" value="1"/>
</dbReference>
<comment type="catalytic activity">
    <reaction evidence="5">
        <text>a (2E,4Z)-dienoyl-CoA + NADPH + H(+) = a 4,5-saturated-(3E)-enoyl-CoA + NADP(+)</text>
        <dbReference type="Rhea" id="RHEA:61892"/>
        <dbReference type="ChEBI" id="CHEBI:15378"/>
        <dbReference type="ChEBI" id="CHEBI:57783"/>
        <dbReference type="ChEBI" id="CHEBI:58349"/>
        <dbReference type="ChEBI" id="CHEBI:85099"/>
        <dbReference type="ChEBI" id="CHEBI:85493"/>
        <dbReference type="EC" id="1.3.1.124"/>
    </reaction>
</comment>
<accession>A0A1V6TC98</accession>